<protein>
    <submittedName>
        <fullName evidence="5">LamG domain-containing protein</fullName>
    </submittedName>
</protein>
<dbReference type="SUPFAM" id="SSF49899">
    <property type="entry name" value="Concanavalin A-like lectins/glucanases"/>
    <property type="match status" value="1"/>
</dbReference>
<keyword evidence="2" id="KW-1015">Disulfide bond</keyword>
<feature type="chain" id="PRO_5024292434" evidence="3">
    <location>
        <begin position="19"/>
        <end position="304"/>
    </location>
</feature>
<dbReference type="InterPro" id="IPR013320">
    <property type="entry name" value="ConA-like_dom_sf"/>
</dbReference>
<evidence type="ECO:0000256" key="3">
    <source>
        <dbReference type="SAM" id="SignalP"/>
    </source>
</evidence>
<evidence type="ECO:0000256" key="1">
    <source>
        <dbReference type="ARBA" id="ARBA00022729"/>
    </source>
</evidence>
<feature type="domain" description="LamG-like jellyroll fold" evidence="4">
    <location>
        <begin position="48"/>
        <end position="185"/>
    </location>
</feature>
<organism evidence="5 6">
    <name type="scientific">Adhaeribacter rhizoryzae</name>
    <dbReference type="NCBI Taxonomy" id="2607907"/>
    <lineage>
        <taxon>Bacteria</taxon>
        <taxon>Pseudomonadati</taxon>
        <taxon>Bacteroidota</taxon>
        <taxon>Cytophagia</taxon>
        <taxon>Cytophagales</taxon>
        <taxon>Hymenobacteraceae</taxon>
        <taxon>Adhaeribacter</taxon>
    </lineage>
</organism>
<keyword evidence="6" id="KW-1185">Reference proteome</keyword>
<evidence type="ECO:0000256" key="2">
    <source>
        <dbReference type="ARBA" id="ARBA00023157"/>
    </source>
</evidence>
<name>A0A5M6D8K6_9BACT</name>
<dbReference type="GO" id="GO:0005975">
    <property type="term" value="P:carbohydrate metabolic process"/>
    <property type="evidence" value="ECO:0007669"/>
    <property type="project" value="UniProtKB-ARBA"/>
</dbReference>
<accession>A0A5M6D8K6</accession>
<feature type="signal peptide" evidence="3">
    <location>
        <begin position="1"/>
        <end position="18"/>
    </location>
</feature>
<evidence type="ECO:0000259" key="4">
    <source>
        <dbReference type="SMART" id="SM00560"/>
    </source>
</evidence>
<reference evidence="5 6" key="1">
    <citation type="submission" date="2019-09" db="EMBL/GenBank/DDBJ databases">
        <title>Genome sequence and assembly of Adhaeribacter sp.</title>
        <authorList>
            <person name="Chhetri G."/>
        </authorList>
    </citation>
    <scope>NUCLEOTIDE SEQUENCE [LARGE SCALE GENOMIC DNA]</scope>
    <source>
        <strain evidence="5 6">DK36</strain>
    </source>
</reference>
<evidence type="ECO:0000313" key="5">
    <source>
        <dbReference type="EMBL" id="KAA5542966.1"/>
    </source>
</evidence>
<evidence type="ECO:0000313" key="6">
    <source>
        <dbReference type="Proteomes" id="UP000323426"/>
    </source>
</evidence>
<proteinExistence type="predicted"/>
<dbReference type="InterPro" id="IPR006558">
    <property type="entry name" value="LamG-like"/>
</dbReference>
<dbReference type="Proteomes" id="UP000323426">
    <property type="component" value="Unassembled WGS sequence"/>
</dbReference>
<dbReference type="EMBL" id="VWSF01000015">
    <property type="protein sequence ID" value="KAA5542966.1"/>
    <property type="molecule type" value="Genomic_DNA"/>
</dbReference>
<dbReference type="RefSeq" id="WP_150090366.1">
    <property type="nucleotide sequence ID" value="NZ_VWSF01000015.1"/>
</dbReference>
<dbReference type="Pfam" id="PF13385">
    <property type="entry name" value="Laminin_G_3"/>
    <property type="match status" value="1"/>
</dbReference>
<sequence>MKKIITLLLMLTSAFTVAGQVQNKAASFAGAATSKASFGNISEINGVSQFTFEAWLYIDQWRENSYVFSKIGSTSSRIDMQLGTAANRRLFFHVANGTNSYAAADNSTISVGKWHHVAIAYDGSQGAYNMIKVFIDGAPINLWYSGGNGLLPATTPVNAANFELGSGFAGKIDEARLWNTHLAATDLDRQNTLNNYHPLYASLVAYWKMDQDGSNIIDYKGSYNGTMSNGSLVAVTDNPTFVYRRVSTYIRSNFYETGRISEESLLNNNDIIYLTTNTYANGDLFFEYPVNNGVLANAEQLCRP</sequence>
<gene>
    <name evidence="5" type="ORF">F0145_17665</name>
</gene>
<dbReference type="AlphaFoldDB" id="A0A5M6D8K6"/>
<keyword evidence="1 3" id="KW-0732">Signal</keyword>
<dbReference type="GO" id="GO:0004553">
    <property type="term" value="F:hydrolase activity, hydrolyzing O-glycosyl compounds"/>
    <property type="evidence" value="ECO:0007669"/>
    <property type="project" value="UniProtKB-ARBA"/>
</dbReference>
<dbReference type="Gene3D" id="2.60.120.200">
    <property type="match status" value="1"/>
</dbReference>
<dbReference type="SMART" id="SM00560">
    <property type="entry name" value="LamGL"/>
    <property type="match status" value="1"/>
</dbReference>
<comment type="caution">
    <text evidence="5">The sequence shown here is derived from an EMBL/GenBank/DDBJ whole genome shotgun (WGS) entry which is preliminary data.</text>
</comment>